<proteinExistence type="predicted"/>
<dbReference type="Proteomes" id="UP000053477">
    <property type="component" value="Unassembled WGS sequence"/>
</dbReference>
<dbReference type="Gene3D" id="2.120.10.80">
    <property type="entry name" value="Kelch-type beta propeller"/>
    <property type="match status" value="1"/>
</dbReference>
<feature type="compositionally biased region" description="Acidic residues" evidence="1">
    <location>
        <begin position="508"/>
        <end position="524"/>
    </location>
</feature>
<organism evidence="2 3">
    <name type="scientific">Schizopora paradoxa</name>
    <dbReference type="NCBI Taxonomy" id="27342"/>
    <lineage>
        <taxon>Eukaryota</taxon>
        <taxon>Fungi</taxon>
        <taxon>Dikarya</taxon>
        <taxon>Basidiomycota</taxon>
        <taxon>Agaricomycotina</taxon>
        <taxon>Agaricomycetes</taxon>
        <taxon>Hymenochaetales</taxon>
        <taxon>Schizoporaceae</taxon>
        <taxon>Schizopora</taxon>
    </lineage>
</organism>
<dbReference type="STRING" id="27342.A0A0H2SDB2"/>
<protein>
    <recommendedName>
        <fullName evidence="4">Galactose oxidase</fullName>
    </recommendedName>
</protein>
<dbReference type="EMBL" id="KQ085937">
    <property type="protein sequence ID" value="KLO14916.1"/>
    <property type="molecule type" value="Genomic_DNA"/>
</dbReference>
<dbReference type="SUPFAM" id="SSF117281">
    <property type="entry name" value="Kelch motif"/>
    <property type="match status" value="1"/>
</dbReference>
<evidence type="ECO:0000313" key="2">
    <source>
        <dbReference type="EMBL" id="KLO14916.1"/>
    </source>
</evidence>
<accession>A0A0H2SDB2</accession>
<feature type="compositionally biased region" description="Polar residues" evidence="1">
    <location>
        <begin position="534"/>
        <end position="557"/>
    </location>
</feature>
<dbReference type="AlphaFoldDB" id="A0A0H2SDB2"/>
<keyword evidence="3" id="KW-1185">Reference proteome</keyword>
<sequence>MVEIKTRELAGQRPVLNEGAVVCHDTENNVIYYYGGHPWADDKVDDNTFNESRKPTTNLFKLDVRTQRWTHLTPEGQTYLEPSSRLPFVELLDEEESDFWQSETHAFSLPPLSDAMSAFYRDRTTCKSYILVFGGRKDKDATTGVTLEPVSANRFICIDVTCQIDPLARRQACVYWRDVEMEGWYGQGLQHRYGGTAEIVENEGSILFCVFGGYFFPKARWGEGVGSPCETYAIADLTQQAWIVPNYPLPTQIDPLGYRPHIVRLQGIPGNKNILLLSGWASSETGSATRRSPSSCIFDPFETAENAFALRTDLMFPSLPPMTKSYFSTFLKPKGGSSKSDTSTLTAMLVGWRLKKLDAIRQKKTFDLSLFNVKAEIQKVADGKLIDDYQLEAHSVEDGEPGSPTSSDATAVNPDSDALVDFHWSQNHLDDDSLITFDNIGTDFIGDFAVITNGGLDMESFSSDGISIHVFGYKKAHAWSPAITINTVVQLNIKNDELIDADVLLSDNDDSSSDSECVSDSDSDSESKERSIWCQRSRTSSPGYPSSPVRSSPTTIPDSDDAPFNYLGLDQSHTHDPLQLDLVESLTNGMDGLDGLGC</sequence>
<name>A0A0H2SDB2_9AGAM</name>
<evidence type="ECO:0000256" key="1">
    <source>
        <dbReference type="SAM" id="MobiDB-lite"/>
    </source>
</evidence>
<dbReference type="InterPro" id="IPR015915">
    <property type="entry name" value="Kelch-typ_b-propeller"/>
</dbReference>
<gene>
    <name evidence="2" type="ORF">SCHPADRAFT_939189</name>
</gene>
<reference evidence="2 3" key="1">
    <citation type="submission" date="2015-04" db="EMBL/GenBank/DDBJ databases">
        <title>Complete genome sequence of Schizopora paradoxa KUC8140, a cosmopolitan wood degrader in East Asia.</title>
        <authorList>
            <consortium name="DOE Joint Genome Institute"/>
            <person name="Min B."/>
            <person name="Park H."/>
            <person name="Jang Y."/>
            <person name="Kim J.-J."/>
            <person name="Kim K.H."/>
            <person name="Pangilinan J."/>
            <person name="Lipzen A."/>
            <person name="Riley R."/>
            <person name="Grigoriev I.V."/>
            <person name="Spatafora J.W."/>
            <person name="Choi I.-G."/>
        </authorList>
    </citation>
    <scope>NUCLEOTIDE SEQUENCE [LARGE SCALE GENOMIC DNA]</scope>
    <source>
        <strain evidence="2 3">KUC8140</strain>
    </source>
</reference>
<feature type="region of interest" description="Disordered" evidence="1">
    <location>
        <begin position="508"/>
        <end position="570"/>
    </location>
</feature>
<dbReference type="InParanoid" id="A0A0H2SDB2"/>
<evidence type="ECO:0000313" key="3">
    <source>
        <dbReference type="Proteomes" id="UP000053477"/>
    </source>
</evidence>
<evidence type="ECO:0008006" key="4">
    <source>
        <dbReference type="Google" id="ProtNLM"/>
    </source>
</evidence>